<keyword evidence="9 14" id="KW-0560">Oxidoreductase</keyword>
<dbReference type="Proteomes" id="UP000236655">
    <property type="component" value="Chromosome"/>
</dbReference>
<feature type="topological domain" description="Periplasmic" evidence="14">
    <location>
        <begin position="32"/>
        <end position="49"/>
    </location>
</feature>
<feature type="topological domain" description="Cytoplasmic" evidence="14">
    <location>
        <begin position="168"/>
        <end position="173"/>
    </location>
</feature>
<dbReference type="Pfam" id="PF02600">
    <property type="entry name" value="DsbB"/>
    <property type="match status" value="1"/>
</dbReference>
<evidence type="ECO:0000256" key="14">
    <source>
        <dbReference type="HAMAP-Rule" id="MF_00286"/>
    </source>
</evidence>
<feature type="disulfide bond" description="Redox-active" evidence="14">
    <location>
        <begin position="41"/>
        <end position="44"/>
    </location>
</feature>
<evidence type="ECO:0000256" key="15">
    <source>
        <dbReference type="SAM" id="Phobius"/>
    </source>
</evidence>
<comment type="function">
    <text evidence="14">Required for disulfide bond formation in some periplasmic proteins. Acts by oxidizing the DsbA protein.</text>
</comment>
<protein>
    <recommendedName>
        <fullName evidence="14">Disulfide bond formation protein B</fullName>
    </recommendedName>
    <alternativeName>
        <fullName evidence="14">Disulfide oxidoreductase</fullName>
    </alternativeName>
</protein>
<dbReference type="Gene3D" id="1.20.1550.10">
    <property type="entry name" value="DsbB-like"/>
    <property type="match status" value="1"/>
</dbReference>
<evidence type="ECO:0000256" key="3">
    <source>
        <dbReference type="ARBA" id="ARBA00022448"/>
    </source>
</evidence>
<evidence type="ECO:0000256" key="7">
    <source>
        <dbReference type="ARBA" id="ARBA00022982"/>
    </source>
</evidence>
<keyword evidence="10 14" id="KW-0472">Membrane</keyword>
<evidence type="ECO:0000313" key="17">
    <source>
        <dbReference type="Proteomes" id="UP000236655"/>
    </source>
</evidence>
<accession>A0A2I7N8X3</accession>
<evidence type="ECO:0000256" key="11">
    <source>
        <dbReference type="ARBA" id="ARBA00023157"/>
    </source>
</evidence>
<feature type="topological domain" description="Cytoplasmic" evidence="14">
    <location>
        <begin position="1"/>
        <end position="14"/>
    </location>
</feature>
<evidence type="ECO:0000256" key="10">
    <source>
        <dbReference type="ARBA" id="ARBA00023136"/>
    </source>
</evidence>
<dbReference type="GO" id="GO:0009055">
    <property type="term" value="F:electron transfer activity"/>
    <property type="evidence" value="ECO:0007669"/>
    <property type="project" value="UniProtKB-UniRule"/>
</dbReference>
<keyword evidence="12 14" id="KW-0143">Chaperone</keyword>
<keyword evidence="8 14" id="KW-1133">Transmembrane helix</keyword>
<evidence type="ECO:0000256" key="8">
    <source>
        <dbReference type="ARBA" id="ARBA00022989"/>
    </source>
</evidence>
<keyword evidence="13 14" id="KW-0676">Redox-active center</keyword>
<evidence type="ECO:0000313" key="16">
    <source>
        <dbReference type="EMBL" id="AUR52910.1"/>
    </source>
</evidence>
<keyword evidence="11 14" id="KW-1015">Disulfide bond</keyword>
<dbReference type="HAMAP" id="MF_00286">
    <property type="entry name" value="DsbB"/>
    <property type="match status" value="1"/>
</dbReference>
<dbReference type="AlphaFoldDB" id="A0A2I7N8X3"/>
<evidence type="ECO:0000256" key="9">
    <source>
        <dbReference type="ARBA" id="ARBA00023002"/>
    </source>
</evidence>
<evidence type="ECO:0000256" key="2">
    <source>
        <dbReference type="ARBA" id="ARBA00008823"/>
    </source>
</evidence>
<evidence type="ECO:0000256" key="12">
    <source>
        <dbReference type="ARBA" id="ARBA00023186"/>
    </source>
</evidence>
<dbReference type="PANTHER" id="PTHR36570:SF3">
    <property type="entry name" value="DISULFIDE BOND FORMATION PROTEIN B"/>
    <property type="match status" value="1"/>
</dbReference>
<reference evidence="17" key="1">
    <citation type="submission" date="2017-11" db="EMBL/GenBank/DDBJ databases">
        <authorList>
            <person name="Chan K.G."/>
            <person name="Lee L.S."/>
        </authorList>
    </citation>
    <scope>NUCLEOTIDE SEQUENCE [LARGE SCALE GENOMIC DNA]</scope>
    <source>
        <strain evidence="17">DSM 100970</strain>
    </source>
</reference>
<organism evidence="16 17">
    <name type="scientific">Aquella oligotrophica</name>
    <dbReference type="NCBI Taxonomy" id="2067065"/>
    <lineage>
        <taxon>Bacteria</taxon>
        <taxon>Pseudomonadati</taxon>
        <taxon>Pseudomonadota</taxon>
        <taxon>Betaproteobacteria</taxon>
        <taxon>Neisseriales</taxon>
        <taxon>Neisseriaceae</taxon>
        <taxon>Aquella</taxon>
    </lineage>
</organism>
<evidence type="ECO:0000256" key="1">
    <source>
        <dbReference type="ARBA" id="ARBA00004429"/>
    </source>
</evidence>
<dbReference type="InterPro" id="IPR003752">
    <property type="entry name" value="DiS_bond_form_DsbB/BdbC"/>
</dbReference>
<dbReference type="InterPro" id="IPR022920">
    <property type="entry name" value="Disulphide_bond_form_DsbB"/>
</dbReference>
<keyword evidence="6 14" id="KW-0812">Transmembrane</keyword>
<comment type="subcellular location">
    <subcellularLocation>
        <location evidence="1">Cell inner membrane</location>
        <topology evidence="1">Multi-pass membrane protein</topology>
    </subcellularLocation>
    <subcellularLocation>
        <location evidence="14">Cell membrane</location>
        <topology evidence="14">Multi-pass membrane protein</topology>
    </subcellularLocation>
</comment>
<keyword evidence="7 14" id="KW-0249">Electron transport</keyword>
<dbReference type="PANTHER" id="PTHR36570">
    <property type="entry name" value="DISULFIDE BOND FORMATION PROTEIN B"/>
    <property type="match status" value="1"/>
</dbReference>
<sequence>MQTSLLNKINTRCLFLAIFLICFFAVGYAMYAQFYQNADPCPLCIAQRVIFAAIALISLVALIHGAKKTGTIIYSLIIGAIAIFGIKTAYHHVWLQSLPPSEWPASCGMPLDILYKQIPLSGFLHTVLSGSAECAMVSWKVFGISGAKLSLYGFSLITLITLTCIMRSLIKTK</sequence>
<evidence type="ECO:0000256" key="6">
    <source>
        <dbReference type="ARBA" id="ARBA00022692"/>
    </source>
</evidence>
<feature type="transmembrane region" description="Helical" evidence="15">
    <location>
        <begin position="12"/>
        <end position="33"/>
    </location>
</feature>
<feature type="transmembrane region" description="Helical" evidence="15">
    <location>
        <begin position="71"/>
        <end position="90"/>
    </location>
</feature>
<feature type="transmembrane region" description="Helical" evidence="15">
    <location>
        <begin position="45"/>
        <end position="64"/>
    </location>
</feature>
<dbReference type="SUPFAM" id="SSF158442">
    <property type="entry name" value="DsbB-like"/>
    <property type="match status" value="1"/>
</dbReference>
<feature type="transmembrane region" description="Helical" evidence="15">
    <location>
        <begin position="149"/>
        <end position="170"/>
    </location>
</feature>
<dbReference type="GO" id="GO:0006457">
    <property type="term" value="P:protein folding"/>
    <property type="evidence" value="ECO:0007669"/>
    <property type="project" value="InterPro"/>
</dbReference>
<keyword evidence="17" id="KW-1185">Reference proteome</keyword>
<keyword evidence="3 14" id="KW-0813">Transport</keyword>
<evidence type="ECO:0000256" key="13">
    <source>
        <dbReference type="ARBA" id="ARBA00023284"/>
    </source>
</evidence>
<comment type="caution">
    <text evidence="14">Lacks conserved residue(s) required for the propagation of feature annotation.</text>
</comment>
<evidence type="ECO:0000256" key="4">
    <source>
        <dbReference type="ARBA" id="ARBA00022475"/>
    </source>
</evidence>
<comment type="similarity">
    <text evidence="2 14">Belongs to the DsbB family.</text>
</comment>
<keyword evidence="5" id="KW-0997">Cell inner membrane</keyword>
<dbReference type="KEGG" id="nba:CUN60_11600"/>
<keyword evidence="4 14" id="KW-1003">Cell membrane</keyword>
<evidence type="ECO:0000256" key="5">
    <source>
        <dbReference type="ARBA" id="ARBA00022519"/>
    </source>
</evidence>
<dbReference type="RefSeq" id="WP_102952197.1">
    <property type="nucleotide sequence ID" value="NZ_CP024847.1"/>
</dbReference>
<dbReference type="OrthoDB" id="3711263at2"/>
<proteinExistence type="inferred from homology"/>
<dbReference type="GO" id="GO:0015035">
    <property type="term" value="F:protein-disulfide reductase activity"/>
    <property type="evidence" value="ECO:0007669"/>
    <property type="project" value="UniProtKB-UniRule"/>
</dbReference>
<gene>
    <name evidence="14" type="primary">dsbB</name>
    <name evidence="16" type="ORF">CUN60_11600</name>
</gene>
<dbReference type="InterPro" id="IPR050183">
    <property type="entry name" value="DsbB"/>
</dbReference>
<feature type="topological domain" description="Cytoplasmic" evidence="14">
    <location>
        <begin position="67"/>
        <end position="72"/>
    </location>
</feature>
<name>A0A2I7N8X3_9NEIS</name>
<dbReference type="InterPro" id="IPR023380">
    <property type="entry name" value="DsbB-like_sf"/>
</dbReference>
<dbReference type="EMBL" id="CP024847">
    <property type="protein sequence ID" value="AUR52910.1"/>
    <property type="molecule type" value="Genomic_DNA"/>
</dbReference>
<dbReference type="GO" id="GO:0005886">
    <property type="term" value="C:plasma membrane"/>
    <property type="evidence" value="ECO:0007669"/>
    <property type="project" value="UniProtKB-SubCell"/>
</dbReference>